<dbReference type="Proteomes" id="UP000663865">
    <property type="component" value="Unassembled WGS sequence"/>
</dbReference>
<reference evidence="1" key="1">
    <citation type="submission" date="2021-02" db="EMBL/GenBank/DDBJ databases">
        <authorList>
            <person name="Nowell W R."/>
        </authorList>
    </citation>
    <scope>NUCLEOTIDE SEQUENCE</scope>
</reference>
<sequence length="131" mass="14240">MFSFSSTRGACYFYGQISNSTSMWQPIDLTNKVNSVLIDNGTLRFNFSAWLGGTDNQDGCASVFLTFVSQTSQMIGSYIRIGPALATNRGNITSLIFEQANGFVSVGTRSMTLLVTMALLMTSPSFCISNQ</sequence>
<dbReference type="Proteomes" id="UP000663838">
    <property type="component" value="Unassembled WGS sequence"/>
</dbReference>
<organism evidence="1 3">
    <name type="scientific">Rotaria socialis</name>
    <dbReference type="NCBI Taxonomy" id="392032"/>
    <lineage>
        <taxon>Eukaryota</taxon>
        <taxon>Metazoa</taxon>
        <taxon>Spiralia</taxon>
        <taxon>Gnathifera</taxon>
        <taxon>Rotifera</taxon>
        <taxon>Eurotatoria</taxon>
        <taxon>Bdelloidea</taxon>
        <taxon>Philodinida</taxon>
        <taxon>Philodinidae</taxon>
        <taxon>Rotaria</taxon>
    </lineage>
</organism>
<proteinExistence type="predicted"/>
<evidence type="ECO:0000313" key="3">
    <source>
        <dbReference type="Proteomes" id="UP000663865"/>
    </source>
</evidence>
<gene>
    <name evidence="1" type="ORF">KIK155_LOCUS5774</name>
    <name evidence="2" type="ORF">TOA249_LOCUS7886</name>
</gene>
<name>A0A817Y7Y3_9BILA</name>
<evidence type="ECO:0000313" key="1">
    <source>
        <dbReference type="EMBL" id="CAF3375229.1"/>
    </source>
</evidence>
<accession>A0A817Y7Y3</accession>
<comment type="caution">
    <text evidence="1">The sequence shown here is derived from an EMBL/GenBank/DDBJ whole genome shotgun (WGS) entry which is preliminary data.</text>
</comment>
<dbReference type="AlphaFoldDB" id="A0A817Y7Y3"/>
<dbReference type="EMBL" id="CAJOBS010000363">
    <property type="protein sequence ID" value="CAF4560444.1"/>
    <property type="molecule type" value="Genomic_DNA"/>
</dbReference>
<protein>
    <submittedName>
        <fullName evidence="1">Uncharacterized protein</fullName>
    </submittedName>
</protein>
<dbReference type="EMBL" id="CAJNYV010000686">
    <property type="protein sequence ID" value="CAF3375229.1"/>
    <property type="molecule type" value="Genomic_DNA"/>
</dbReference>
<evidence type="ECO:0000313" key="2">
    <source>
        <dbReference type="EMBL" id="CAF4560444.1"/>
    </source>
</evidence>